<protein>
    <recommendedName>
        <fullName evidence="5">Tetraspanin Tsp3</fullName>
    </recommendedName>
</protein>
<feature type="region of interest" description="Disordered" evidence="1">
    <location>
        <begin position="253"/>
        <end position="297"/>
    </location>
</feature>
<evidence type="ECO:0000313" key="3">
    <source>
        <dbReference type="EMBL" id="POR32420.1"/>
    </source>
</evidence>
<dbReference type="AlphaFoldDB" id="A0A2S4KQI2"/>
<evidence type="ECO:0008006" key="5">
    <source>
        <dbReference type="Google" id="ProtNLM"/>
    </source>
</evidence>
<comment type="caution">
    <text evidence="3">The sequence shown here is derived from an EMBL/GenBank/DDBJ whole genome shotgun (WGS) entry which is preliminary data.</text>
</comment>
<feature type="compositionally biased region" description="Polar residues" evidence="1">
    <location>
        <begin position="287"/>
        <end position="297"/>
    </location>
</feature>
<dbReference type="OrthoDB" id="71600at2759"/>
<keyword evidence="2" id="KW-0472">Membrane</keyword>
<keyword evidence="2" id="KW-1133">Transmembrane helix</keyword>
<feature type="transmembrane region" description="Helical" evidence="2">
    <location>
        <begin position="99"/>
        <end position="117"/>
    </location>
</feature>
<feature type="transmembrane region" description="Helical" evidence="2">
    <location>
        <begin position="59"/>
        <end position="79"/>
    </location>
</feature>
<dbReference type="EMBL" id="PKSG01000854">
    <property type="protein sequence ID" value="POR32420.1"/>
    <property type="molecule type" value="Genomic_DNA"/>
</dbReference>
<dbReference type="STRING" id="94208.A0A2S4KQI2"/>
<keyword evidence="2" id="KW-0812">Transmembrane</keyword>
<proteinExistence type="predicted"/>
<sequence length="297" mass="32617">MTTKILGPYNVLNGELQTFPSLLCDASSLYTLSSMAKWLLIYPLLSYEHISSAALSLPISRALTIVTVILPFVAAINAVLSPRLLRSTSSTTSRRVLTITLQALQAIVTTVVGTLLFSHMLPSAARRCLLETTWQRLFSAHDANSIRRIQDTFNCCGFNTVRDRPWPFPSQQTSRGCPETYGRDTACAGPWQMTLQRNSGLEFGVVLAVGFFQVASLFMAGNFNPSNAIPTRKVLQHLTENDTERTRLLPAVTGDIRGGSSSEHEVERNGQISETNVEGPGWRTESSHGNPWGSDQS</sequence>
<organism evidence="3 4">
    <name type="scientific">Tolypocladium paradoxum</name>
    <dbReference type="NCBI Taxonomy" id="94208"/>
    <lineage>
        <taxon>Eukaryota</taxon>
        <taxon>Fungi</taxon>
        <taxon>Dikarya</taxon>
        <taxon>Ascomycota</taxon>
        <taxon>Pezizomycotina</taxon>
        <taxon>Sordariomycetes</taxon>
        <taxon>Hypocreomycetidae</taxon>
        <taxon>Hypocreales</taxon>
        <taxon>Ophiocordycipitaceae</taxon>
        <taxon>Tolypocladium</taxon>
    </lineage>
</organism>
<evidence type="ECO:0000256" key="1">
    <source>
        <dbReference type="SAM" id="MobiDB-lite"/>
    </source>
</evidence>
<feature type="transmembrane region" description="Helical" evidence="2">
    <location>
        <begin position="203"/>
        <end position="223"/>
    </location>
</feature>
<evidence type="ECO:0000313" key="4">
    <source>
        <dbReference type="Proteomes" id="UP000237481"/>
    </source>
</evidence>
<name>A0A2S4KQI2_9HYPO</name>
<reference evidence="3 4" key="1">
    <citation type="submission" date="2018-01" db="EMBL/GenBank/DDBJ databases">
        <title>Harnessing the power of phylogenomics to disentangle the directionality and signatures of interkingdom host jumping in the parasitic fungal genus Tolypocladium.</title>
        <authorList>
            <person name="Quandt C.A."/>
            <person name="Patterson W."/>
            <person name="Spatafora J.W."/>
        </authorList>
    </citation>
    <scope>NUCLEOTIDE SEQUENCE [LARGE SCALE GENOMIC DNA]</scope>
    <source>
        <strain evidence="3 4">NRBC 100945</strain>
    </source>
</reference>
<gene>
    <name evidence="3" type="ORF">TPAR_07374</name>
</gene>
<keyword evidence="4" id="KW-1185">Reference proteome</keyword>
<evidence type="ECO:0000256" key="2">
    <source>
        <dbReference type="SAM" id="Phobius"/>
    </source>
</evidence>
<dbReference type="Proteomes" id="UP000237481">
    <property type="component" value="Unassembled WGS sequence"/>
</dbReference>
<accession>A0A2S4KQI2</accession>